<dbReference type="AlphaFoldDB" id="A0A2B7XIU8"/>
<evidence type="ECO:0000313" key="1">
    <source>
        <dbReference type="EMBL" id="PGH11654.1"/>
    </source>
</evidence>
<protein>
    <submittedName>
        <fullName evidence="1">Uncharacterized protein</fullName>
    </submittedName>
</protein>
<reference evidence="1 2" key="1">
    <citation type="submission" date="2017-10" db="EMBL/GenBank/DDBJ databases">
        <title>Comparative genomics in systemic dimorphic fungi from Ajellomycetaceae.</title>
        <authorList>
            <person name="Munoz J.F."/>
            <person name="Mcewen J.G."/>
            <person name="Clay O.K."/>
            <person name="Cuomo C.A."/>
        </authorList>
    </citation>
    <scope>NUCLEOTIDE SEQUENCE [LARGE SCALE GENOMIC DNA]</scope>
    <source>
        <strain evidence="1 2">UAMH7299</strain>
    </source>
</reference>
<gene>
    <name evidence="1" type="ORF">AJ80_07021</name>
</gene>
<accession>A0A2B7XIU8</accession>
<organism evidence="1 2">
    <name type="scientific">Polytolypa hystricis (strain UAMH7299)</name>
    <dbReference type="NCBI Taxonomy" id="1447883"/>
    <lineage>
        <taxon>Eukaryota</taxon>
        <taxon>Fungi</taxon>
        <taxon>Dikarya</taxon>
        <taxon>Ascomycota</taxon>
        <taxon>Pezizomycotina</taxon>
        <taxon>Eurotiomycetes</taxon>
        <taxon>Eurotiomycetidae</taxon>
        <taxon>Onygenales</taxon>
        <taxon>Onygenales incertae sedis</taxon>
        <taxon>Polytolypa</taxon>
    </lineage>
</organism>
<evidence type="ECO:0000313" key="2">
    <source>
        <dbReference type="Proteomes" id="UP000224634"/>
    </source>
</evidence>
<name>A0A2B7XIU8_POLH7</name>
<dbReference type="EMBL" id="PDNA01000129">
    <property type="protein sequence ID" value="PGH11654.1"/>
    <property type="molecule type" value="Genomic_DNA"/>
</dbReference>
<proteinExistence type="predicted"/>
<comment type="caution">
    <text evidence="1">The sequence shown here is derived from an EMBL/GenBank/DDBJ whole genome shotgun (WGS) entry which is preliminary data.</text>
</comment>
<dbReference type="Proteomes" id="UP000224634">
    <property type="component" value="Unassembled WGS sequence"/>
</dbReference>
<sequence>MFYNAFISALQEAVFPDSVKQDESPWPACSKQQTAKNFVSLKPRFTSWALASGFSGIPYGNQLKPTGFDISKVGSQNVYG</sequence>
<keyword evidence="2" id="KW-1185">Reference proteome</keyword>